<dbReference type="WBParaSite" id="BTMF_0000292901-mRNA-1">
    <property type="protein sequence ID" value="BTMF_0000292901-mRNA-1"/>
    <property type="gene ID" value="BTMF_0000292901"/>
</dbReference>
<name>A0A0R3Q9C1_9BILA</name>
<proteinExistence type="predicted"/>
<reference evidence="2" key="1">
    <citation type="submission" date="2017-02" db="UniProtKB">
        <authorList>
            <consortium name="WormBaseParasite"/>
        </authorList>
    </citation>
    <scope>IDENTIFICATION</scope>
</reference>
<sequence>LNSYVNKVIVLGNFTSLSSVAHQINPVPSSSIDSDTISNSYDGAGTISKAAVDKLWSEWLQFFCLIVNVERNLGSADTVGYIGYTENTSPAKNSLPKMVLVDVDGVHMWYPSSLIVVQASDDLLLRQNEKTINDDDSDFFNSGSNSSSFTARTPPATGGHARLRSTPSFRKRKKRLSECDTGSNAERHNAMYGTMVNGARAAQRFFEESFIAPASSRRKESTESPSSSGLGLLMSAAANDDDCRWNFTDGMRRKDREEGCGCHHCRLQQSSSATALPNLPSQCITLQQALVLTRSLISHVVHPL</sequence>
<evidence type="ECO:0000313" key="2">
    <source>
        <dbReference type="WBParaSite" id="BTMF_0000292901-mRNA-1"/>
    </source>
</evidence>
<dbReference type="AlphaFoldDB" id="A0A0R3Q9C1"/>
<organism evidence="2">
    <name type="scientific">Brugia timori</name>
    <dbReference type="NCBI Taxonomy" id="42155"/>
    <lineage>
        <taxon>Eukaryota</taxon>
        <taxon>Metazoa</taxon>
        <taxon>Ecdysozoa</taxon>
        <taxon>Nematoda</taxon>
        <taxon>Chromadorea</taxon>
        <taxon>Rhabditida</taxon>
        <taxon>Spirurina</taxon>
        <taxon>Spiruromorpha</taxon>
        <taxon>Filarioidea</taxon>
        <taxon>Onchocercidae</taxon>
        <taxon>Brugia</taxon>
    </lineage>
</organism>
<feature type="region of interest" description="Disordered" evidence="1">
    <location>
        <begin position="144"/>
        <end position="181"/>
    </location>
</feature>
<accession>A0A0R3Q9C1</accession>
<dbReference type="STRING" id="42155.A0A0R3Q9C1"/>
<evidence type="ECO:0000256" key="1">
    <source>
        <dbReference type="SAM" id="MobiDB-lite"/>
    </source>
</evidence>
<protein>
    <submittedName>
        <fullName evidence="2">UDENN domain-containing protein</fullName>
    </submittedName>
</protein>